<dbReference type="EMBL" id="BAABKM010000001">
    <property type="protein sequence ID" value="GAA4690120.1"/>
    <property type="molecule type" value="Genomic_DNA"/>
</dbReference>
<dbReference type="SUPFAM" id="SSF46689">
    <property type="entry name" value="Homeodomain-like"/>
    <property type="match status" value="1"/>
</dbReference>
<name>A0ABP8WLS8_9ACTN</name>
<dbReference type="PRINTS" id="PR00455">
    <property type="entry name" value="HTHTETR"/>
</dbReference>
<dbReference type="Proteomes" id="UP001499974">
    <property type="component" value="Unassembled WGS sequence"/>
</dbReference>
<dbReference type="InterPro" id="IPR009057">
    <property type="entry name" value="Homeodomain-like_sf"/>
</dbReference>
<keyword evidence="3" id="KW-0804">Transcription</keyword>
<comment type="caution">
    <text evidence="6">The sequence shown here is derived from an EMBL/GenBank/DDBJ whole genome shotgun (WGS) entry which is preliminary data.</text>
</comment>
<dbReference type="Pfam" id="PF17754">
    <property type="entry name" value="TetR_C_14"/>
    <property type="match status" value="1"/>
</dbReference>
<evidence type="ECO:0000256" key="4">
    <source>
        <dbReference type="PROSITE-ProRule" id="PRU00335"/>
    </source>
</evidence>
<keyword evidence="1" id="KW-0805">Transcription regulation</keyword>
<evidence type="ECO:0000259" key="5">
    <source>
        <dbReference type="PROSITE" id="PS50977"/>
    </source>
</evidence>
<reference evidence="7" key="1">
    <citation type="journal article" date="2019" name="Int. J. Syst. Evol. Microbiol.">
        <title>The Global Catalogue of Microorganisms (GCM) 10K type strain sequencing project: providing services to taxonomists for standard genome sequencing and annotation.</title>
        <authorList>
            <consortium name="The Broad Institute Genomics Platform"/>
            <consortium name="The Broad Institute Genome Sequencing Center for Infectious Disease"/>
            <person name="Wu L."/>
            <person name="Ma J."/>
        </authorList>
    </citation>
    <scope>NUCLEOTIDE SEQUENCE [LARGE SCALE GENOMIC DNA]</scope>
    <source>
        <strain evidence="7">JCM 18531</strain>
    </source>
</reference>
<keyword evidence="2 4" id="KW-0238">DNA-binding</keyword>
<dbReference type="PROSITE" id="PS50977">
    <property type="entry name" value="HTH_TETR_2"/>
    <property type="match status" value="1"/>
</dbReference>
<gene>
    <name evidence="6" type="ORF">GCM10023349_00630</name>
</gene>
<dbReference type="InterPro" id="IPR050109">
    <property type="entry name" value="HTH-type_TetR-like_transc_reg"/>
</dbReference>
<protein>
    <submittedName>
        <fullName evidence="6">TetR/AcrR family transcriptional regulator</fullName>
    </submittedName>
</protein>
<dbReference type="InterPro" id="IPR001647">
    <property type="entry name" value="HTH_TetR"/>
</dbReference>
<sequence length="190" mass="20684">MGRWEPDARGRLEMAALELYAEHGYDQTTVAAIAERAGLSERTFFRHFSDKREVLFSRGTVLEDLLTASVADAPAEATPYDVVAAALEATATLLEGRREIAPRRQAVIDAHPELRERELGKMTAWAAALTSALGERGVEPRLAGLVAQTGIAVFRVSFETWARGGATEDLAEILRDSFAELRNATVTSSP</sequence>
<dbReference type="InterPro" id="IPR023772">
    <property type="entry name" value="DNA-bd_HTH_TetR-type_CS"/>
</dbReference>
<proteinExistence type="predicted"/>
<feature type="domain" description="HTH tetR-type" evidence="5">
    <location>
        <begin position="6"/>
        <end position="66"/>
    </location>
</feature>
<keyword evidence="7" id="KW-1185">Reference proteome</keyword>
<evidence type="ECO:0000313" key="7">
    <source>
        <dbReference type="Proteomes" id="UP001499974"/>
    </source>
</evidence>
<dbReference type="InterPro" id="IPR041347">
    <property type="entry name" value="MftR_C"/>
</dbReference>
<evidence type="ECO:0000256" key="3">
    <source>
        <dbReference type="ARBA" id="ARBA00023163"/>
    </source>
</evidence>
<evidence type="ECO:0000256" key="1">
    <source>
        <dbReference type="ARBA" id="ARBA00023015"/>
    </source>
</evidence>
<evidence type="ECO:0000256" key="2">
    <source>
        <dbReference type="ARBA" id="ARBA00023125"/>
    </source>
</evidence>
<accession>A0ABP8WLS8</accession>
<dbReference type="PANTHER" id="PTHR30055:SF238">
    <property type="entry name" value="MYCOFACTOCIN BIOSYNTHESIS TRANSCRIPTIONAL REGULATOR MFTR-RELATED"/>
    <property type="match status" value="1"/>
</dbReference>
<dbReference type="RefSeq" id="WP_345518070.1">
    <property type="nucleotide sequence ID" value="NZ_BAABKM010000001.1"/>
</dbReference>
<organism evidence="6 7">
    <name type="scientific">Nocardioides conyzicola</name>
    <dbReference type="NCBI Taxonomy" id="1651781"/>
    <lineage>
        <taxon>Bacteria</taxon>
        <taxon>Bacillati</taxon>
        <taxon>Actinomycetota</taxon>
        <taxon>Actinomycetes</taxon>
        <taxon>Propionibacteriales</taxon>
        <taxon>Nocardioidaceae</taxon>
        <taxon>Nocardioides</taxon>
    </lineage>
</organism>
<dbReference type="Pfam" id="PF00440">
    <property type="entry name" value="TetR_N"/>
    <property type="match status" value="1"/>
</dbReference>
<dbReference type="PANTHER" id="PTHR30055">
    <property type="entry name" value="HTH-TYPE TRANSCRIPTIONAL REGULATOR RUTR"/>
    <property type="match status" value="1"/>
</dbReference>
<dbReference type="PROSITE" id="PS01081">
    <property type="entry name" value="HTH_TETR_1"/>
    <property type="match status" value="1"/>
</dbReference>
<evidence type="ECO:0000313" key="6">
    <source>
        <dbReference type="EMBL" id="GAA4690120.1"/>
    </source>
</evidence>
<feature type="DNA-binding region" description="H-T-H motif" evidence="4">
    <location>
        <begin position="29"/>
        <end position="48"/>
    </location>
</feature>
<dbReference type="Gene3D" id="1.10.357.10">
    <property type="entry name" value="Tetracycline Repressor, domain 2"/>
    <property type="match status" value="1"/>
</dbReference>